<dbReference type="EMBL" id="PYSW02000010">
    <property type="protein sequence ID" value="KAG2388410.1"/>
    <property type="molecule type" value="Genomic_DNA"/>
</dbReference>
<gene>
    <name evidence="3" type="ORF">C9374_000574</name>
</gene>
<evidence type="ECO:0000256" key="2">
    <source>
        <dbReference type="SAM" id="Phobius"/>
    </source>
</evidence>
<dbReference type="GeneID" id="68093036"/>
<keyword evidence="2" id="KW-0472">Membrane</keyword>
<accession>A0AA88GWR7</accession>
<feature type="transmembrane region" description="Helical" evidence="2">
    <location>
        <begin position="105"/>
        <end position="126"/>
    </location>
</feature>
<dbReference type="AlphaFoldDB" id="A0AA88GWR7"/>
<evidence type="ECO:0008006" key="5">
    <source>
        <dbReference type="Google" id="ProtNLM"/>
    </source>
</evidence>
<keyword evidence="2" id="KW-0812">Transmembrane</keyword>
<keyword evidence="2" id="KW-1133">Transmembrane helix</keyword>
<evidence type="ECO:0000313" key="3">
    <source>
        <dbReference type="EMBL" id="KAG2388410.1"/>
    </source>
</evidence>
<evidence type="ECO:0000256" key="1">
    <source>
        <dbReference type="SAM" id="MobiDB-lite"/>
    </source>
</evidence>
<dbReference type="Proteomes" id="UP000816034">
    <property type="component" value="Unassembled WGS sequence"/>
</dbReference>
<proteinExistence type="predicted"/>
<dbReference type="RefSeq" id="XP_044552402.1">
    <property type="nucleotide sequence ID" value="XM_044695523.1"/>
</dbReference>
<feature type="compositionally biased region" description="Low complexity" evidence="1">
    <location>
        <begin position="9"/>
        <end position="23"/>
    </location>
</feature>
<protein>
    <recommendedName>
        <fullName evidence="5">Transmembrane protein</fullName>
    </recommendedName>
</protein>
<evidence type="ECO:0000313" key="4">
    <source>
        <dbReference type="Proteomes" id="UP000816034"/>
    </source>
</evidence>
<comment type="caution">
    <text evidence="3">The sequence shown here is derived from an EMBL/GenBank/DDBJ whole genome shotgun (WGS) entry which is preliminary data.</text>
</comment>
<name>A0AA88GWR7_NAELO</name>
<feature type="region of interest" description="Disordered" evidence="1">
    <location>
        <begin position="1"/>
        <end position="28"/>
    </location>
</feature>
<keyword evidence="4" id="KW-1185">Reference proteome</keyword>
<organism evidence="3 4">
    <name type="scientific">Naegleria lovaniensis</name>
    <name type="common">Amoeba</name>
    <dbReference type="NCBI Taxonomy" id="51637"/>
    <lineage>
        <taxon>Eukaryota</taxon>
        <taxon>Discoba</taxon>
        <taxon>Heterolobosea</taxon>
        <taxon>Tetramitia</taxon>
        <taxon>Eutetramitia</taxon>
        <taxon>Vahlkampfiidae</taxon>
        <taxon>Naegleria</taxon>
    </lineage>
</organism>
<reference evidence="3 4" key="1">
    <citation type="journal article" date="2018" name="BMC Genomics">
        <title>The genome of Naegleria lovaniensis, the basis for a comparative approach to unravel pathogenicity factors of the human pathogenic amoeba N. fowleri.</title>
        <authorList>
            <person name="Liechti N."/>
            <person name="Schurch N."/>
            <person name="Bruggmann R."/>
            <person name="Wittwer M."/>
        </authorList>
    </citation>
    <scope>NUCLEOTIDE SEQUENCE [LARGE SCALE GENOMIC DNA]</scope>
    <source>
        <strain evidence="3 4">ATCC 30569</strain>
    </source>
</reference>
<sequence length="217" mass="24876">MSKNEAEIPSNPQQQQEPTSSQQGIRIPANSLKDLLKSEYSEVTREAIQKKYQEQAGNLPLKARVEAKIQGFYGGDIGPQALNTLRKGAHEQAHKRGWTPLQKRITLLFGSFILGQLFYFGGRYIFNNFISSNKQMTNQSSFYYGRDVNEFNSEVEKLTAKMIHDYKNFKGSEDVTPEEYKMIERDALNRISLKYAQQREILGSYSQTPSSSKYVPR</sequence>